<organism evidence="3 4">
    <name type="scientific">Bradyrhizobium cytisi</name>
    <dbReference type="NCBI Taxonomy" id="515489"/>
    <lineage>
        <taxon>Bacteria</taxon>
        <taxon>Pseudomonadati</taxon>
        <taxon>Pseudomonadota</taxon>
        <taxon>Alphaproteobacteria</taxon>
        <taxon>Hyphomicrobiales</taxon>
        <taxon>Nitrobacteraceae</taxon>
        <taxon>Bradyrhizobium</taxon>
    </lineage>
</organism>
<dbReference type="Pfam" id="PF01757">
    <property type="entry name" value="Acyl_transf_3"/>
    <property type="match status" value="1"/>
</dbReference>
<comment type="caution">
    <text evidence="3">The sequence shown here is derived from an EMBL/GenBank/DDBJ whole genome shotgun (WGS) entry which is preliminary data.</text>
</comment>
<feature type="transmembrane region" description="Helical" evidence="1">
    <location>
        <begin position="228"/>
        <end position="252"/>
    </location>
</feature>
<dbReference type="Proteomes" id="UP000324853">
    <property type="component" value="Unassembled WGS sequence"/>
</dbReference>
<keyword evidence="1" id="KW-0472">Membrane</keyword>
<dbReference type="InterPro" id="IPR050879">
    <property type="entry name" value="Acyltransferase_3"/>
</dbReference>
<protein>
    <submittedName>
        <fullName evidence="3">Acyltransferase</fullName>
    </submittedName>
</protein>
<feature type="transmembrane region" description="Helical" evidence="1">
    <location>
        <begin position="101"/>
        <end position="125"/>
    </location>
</feature>
<sequence length="450" mass="49523">MKRSQPAGGASLSTRIVVDAMGLVNSWQRMPATMRTFAQTCGSVGTRDLLMQHRTGADAKIGVVNGFRGIAILMVVLHHLFIPYAAKDPLHAGQLDPDGIFAAFIANAWLGVPLFFVLSGFVLYLPYRLGRRKVETLADIRSFYLHRAQRLLPLYFIVVLVSLTLHAQTGVGSLRWYLEAGGLLSTLFVFSPHGFMPPSNMVLWSVSVEIWFSVLFPVLIIAIRRWGIAAVVVAILAASSIFNFIGGSIPVANIGSFRPFTNGIFGSCYQFVLGMLVCDLYVRQLENPKRPAASLASLLAGLVLGSLGLYITHHAPWLAVRVLGSMMFSIAFSLVLFGSLFAGSLLRSFLETWPLQLLGCMCYSIYAWHGIVMNDMIPPDASMLADTMRMLAPFTVLMLALSALSYRYIEFGHRRDWKALFLFDKAEVQPQAASVAPALDQQMAHLAGRE</sequence>
<keyword evidence="3" id="KW-0012">Acyltransferase</keyword>
<feature type="transmembrane region" description="Helical" evidence="1">
    <location>
        <begin position="391"/>
        <end position="409"/>
    </location>
</feature>
<gene>
    <name evidence="3" type="ORF">FXB38_05055</name>
</gene>
<dbReference type="InterPro" id="IPR002656">
    <property type="entry name" value="Acyl_transf_3_dom"/>
</dbReference>
<keyword evidence="1" id="KW-0812">Transmembrane</keyword>
<feature type="transmembrane region" description="Helical" evidence="1">
    <location>
        <begin position="264"/>
        <end position="282"/>
    </location>
</feature>
<name>A0A5S4XCN0_9BRAD</name>
<dbReference type="PANTHER" id="PTHR23028:SF53">
    <property type="entry name" value="ACYL_TRANSF_3 DOMAIN-CONTAINING PROTEIN"/>
    <property type="match status" value="1"/>
</dbReference>
<dbReference type="AlphaFoldDB" id="A0A5S4XCN0"/>
<keyword evidence="4" id="KW-1185">Reference proteome</keyword>
<dbReference type="PANTHER" id="PTHR23028">
    <property type="entry name" value="ACETYLTRANSFERASE"/>
    <property type="match status" value="1"/>
</dbReference>
<keyword evidence="3" id="KW-0808">Transferase</keyword>
<evidence type="ECO:0000256" key="1">
    <source>
        <dbReference type="SAM" id="Phobius"/>
    </source>
</evidence>
<feature type="transmembrane region" description="Helical" evidence="1">
    <location>
        <begin position="151"/>
        <end position="169"/>
    </location>
</feature>
<feature type="domain" description="Acyltransferase 3" evidence="2">
    <location>
        <begin position="64"/>
        <end position="379"/>
    </location>
</feature>
<dbReference type="OrthoDB" id="9767863at2"/>
<keyword evidence="1" id="KW-1133">Transmembrane helix</keyword>
<proteinExistence type="predicted"/>
<feature type="transmembrane region" description="Helical" evidence="1">
    <location>
        <begin position="61"/>
        <end position="81"/>
    </location>
</feature>
<accession>A0A5S4XCN0</accession>
<feature type="transmembrane region" description="Helical" evidence="1">
    <location>
        <begin position="294"/>
        <end position="312"/>
    </location>
</feature>
<evidence type="ECO:0000313" key="4">
    <source>
        <dbReference type="Proteomes" id="UP000324853"/>
    </source>
</evidence>
<reference evidence="3 4" key="1">
    <citation type="submission" date="2019-08" db="EMBL/GenBank/DDBJ databases">
        <title>Bradyrhizobium hipponensis sp. nov., a rhizobium isolated from a Lupinus angustifolius root nodule in Tunisia.</title>
        <authorList>
            <person name="Off K."/>
            <person name="Rejili M."/>
            <person name="Mars M."/>
            <person name="Brachmann A."/>
            <person name="Marin M."/>
        </authorList>
    </citation>
    <scope>NUCLEOTIDE SEQUENCE [LARGE SCALE GENOMIC DNA]</scope>
    <source>
        <strain evidence="3 4">CTAW11</strain>
    </source>
</reference>
<evidence type="ECO:0000259" key="2">
    <source>
        <dbReference type="Pfam" id="PF01757"/>
    </source>
</evidence>
<dbReference type="GO" id="GO:0016747">
    <property type="term" value="F:acyltransferase activity, transferring groups other than amino-acyl groups"/>
    <property type="evidence" value="ECO:0007669"/>
    <property type="project" value="InterPro"/>
</dbReference>
<dbReference type="EMBL" id="VSSR01000009">
    <property type="protein sequence ID" value="TYL87172.1"/>
    <property type="molecule type" value="Genomic_DNA"/>
</dbReference>
<dbReference type="GO" id="GO:0000271">
    <property type="term" value="P:polysaccharide biosynthetic process"/>
    <property type="evidence" value="ECO:0007669"/>
    <property type="project" value="TreeGrafter"/>
</dbReference>
<feature type="transmembrane region" description="Helical" evidence="1">
    <location>
        <begin position="353"/>
        <end position="371"/>
    </location>
</feature>
<dbReference type="RefSeq" id="WP_148749674.1">
    <property type="nucleotide sequence ID" value="NZ_VSSR01000009.1"/>
</dbReference>
<feature type="transmembrane region" description="Helical" evidence="1">
    <location>
        <begin position="201"/>
        <end position="221"/>
    </location>
</feature>
<evidence type="ECO:0000313" key="3">
    <source>
        <dbReference type="EMBL" id="TYL87172.1"/>
    </source>
</evidence>
<dbReference type="GO" id="GO:0016020">
    <property type="term" value="C:membrane"/>
    <property type="evidence" value="ECO:0007669"/>
    <property type="project" value="TreeGrafter"/>
</dbReference>
<feature type="transmembrane region" description="Helical" evidence="1">
    <location>
        <begin position="318"/>
        <end position="341"/>
    </location>
</feature>